<accession>A0A7V8V6Y7</accession>
<keyword evidence="2" id="KW-1185">Reference proteome</keyword>
<organism evidence="1 2">
    <name type="scientific">Bremerella alba</name>
    <dbReference type="NCBI Taxonomy" id="980252"/>
    <lineage>
        <taxon>Bacteria</taxon>
        <taxon>Pseudomonadati</taxon>
        <taxon>Planctomycetota</taxon>
        <taxon>Planctomycetia</taxon>
        <taxon>Pirellulales</taxon>
        <taxon>Pirellulaceae</taxon>
        <taxon>Bremerella</taxon>
    </lineage>
</organism>
<reference evidence="1 2" key="1">
    <citation type="submission" date="2020-05" db="EMBL/GenBank/DDBJ databases">
        <title>Bremerella alba sp. nov., a novel planctomycete isolated from the surface of the macroalga Fucus spiralis.</title>
        <authorList>
            <person name="Godinho O."/>
            <person name="Botelho R."/>
            <person name="Albuquerque L."/>
            <person name="Wiegand S."/>
            <person name="Da Costa M.S."/>
            <person name="Lobo-Da-Cunha A."/>
            <person name="Jogler C."/>
            <person name="Lage O.M."/>
        </authorList>
    </citation>
    <scope>NUCLEOTIDE SEQUENCE [LARGE SCALE GENOMIC DNA]</scope>
    <source>
        <strain evidence="1 2">FF15</strain>
    </source>
</reference>
<comment type="caution">
    <text evidence="1">The sequence shown here is derived from an EMBL/GenBank/DDBJ whole genome shotgun (WGS) entry which is preliminary data.</text>
</comment>
<sequence length="169" mass="19574">MQLAQELKYSECDDTGEEFRQRLIRVFDTKHPYCTIDELVCRPRDAMKYADAVRSDAKCKTLSDYIILQSAMNFRKRKKWPTGMKKEITRTNFNRALADAGYPGDRDAFREFTIDCLASMYKSLSVDHITCYPRQALALCNFVRDHSGCTNLSDELILRAIQGNRKNPQ</sequence>
<dbReference type="EMBL" id="JABRWO010000009">
    <property type="protein sequence ID" value="MBA2116089.1"/>
    <property type="molecule type" value="Genomic_DNA"/>
</dbReference>
<proteinExistence type="predicted"/>
<evidence type="ECO:0000313" key="2">
    <source>
        <dbReference type="Proteomes" id="UP000551616"/>
    </source>
</evidence>
<evidence type="ECO:0000313" key="1">
    <source>
        <dbReference type="EMBL" id="MBA2116089.1"/>
    </source>
</evidence>
<protein>
    <submittedName>
        <fullName evidence="1">Uncharacterized protein</fullName>
    </submittedName>
</protein>
<dbReference type="Proteomes" id="UP000551616">
    <property type="component" value="Unassembled WGS sequence"/>
</dbReference>
<dbReference type="AlphaFoldDB" id="A0A7V8V6Y7"/>
<name>A0A7V8V6Y7_9BACT</name>
<gene>
    <name evidence="1" type="ORF">HOV93_32780</name>
</gene>